<dbReference type="AlphaFoldDB" id="A0A4Y3QR70"/>
<dbReference type="Gene3D" id="1.10.10.10">
    <property type="entry name" value="Winged helix-like DNA-binding domain superfamily/Winged helix DNA-binding domain"/>
    <property type="match status" value="1"/>
</dbReference>
<feature type="region of interest" description="Disordered" evidence="4">
    <location>
        <begin position="148"/>
        <end position="176"/>
    </location>
</feature>
<accession>A0A4Y3QR70</accession>
<evidence type="ECO:0000313" key="7">
    <source>
        <dbReference type="Proteomes" id="UP000319210"/>
    </source>
</evidence>
<feature type="compositionally biased region" description="Gly residues" evidence="4">
    <location>
        <begin position="153"/>
        <end position="165"/>
    </location>
</feature>
<dbReference type="SMART" id="SM00345">
    <property type="entry name" value="HTH_GNTR"/>
    <property type="match status" value="1"/>
</dbReference>
<dbReference type="Proteomes" id="UP000319210">
    <property type="component" value="Unassembled WGS sequence"/>
</dbReference>
<dbReference type="SUPFAM" id="SSF46785">
    <property type="entry name" value="Winged helix' DNA-binding domain"/>
    <property type="match status" value="1"/>
</dbReference>
<organism evidence="6 7">
    <name type="scientific">Streptomyces cacaoi</name>
    <dbReference type="NCBI Taxonomy" id="1898"/>
    <lineage>
        <taxon>Bacteria</taxon>
        <taxon>Bacillati</taxon>
        <taxon>Actinomycetota</taxon>
        <taxon>Actinomycetes</taxon>
        <taxon>Kitasatosporales</taxon>
        <taxon>Streptomycetaceae</taxon>
        <taxon>Streptomyces</taxon>
    </lineage>
</organism>
<gene>
    <name evidence="6" type="primary">pdhR</name>
    <name evidence="6" type="ORF">SCA03_02520</name>
</gene>
<dbReference type="InterPro" id="IPR000524">
    <property type="entry name" value="Tscrpt_reg_HTH_GntR"/>
</dbReference>
<dbReference type="Pfam" id="PF00392">
    <property type="entry name" value="GntR"/>
    <property type="match status" value="1"/>
</dbReference>
<evidence type="ECO:0000256" key="1">
    <source>
        <dbReference type="ARBA" id="ARBA00023015"/>
    </source>
</evidence>
<evidence type="ECO:0000259" key="5">
    <source>
        <dbReference type="PROSITE" id="PS50949"/>
    </source>
</evidence>
<keyword evidence="3" id="KW-0804">Transcription</keyword>
<dbReference type="CDD" id="cd07377">
    <property type="entry name" value="WHTH_GntR"/>
    <property type="match status" value="1"/>
</dbReference>
<comment type="caution">
    <text evidence="6">The sequence shown here is derived from an EMBL/GenBank/DDBJ whole genome shotgun (WGS) entry which is preliminary data.</text>
</comment>
<reference evidence="6 7" key="1">
    <citation type="submission" date="2019-06" db="EMBL/GenBank/DDBJ databases">
        <title>Whole genome shotgun sequence of Streptomyces cacaoi subsp. cacaoi NBRC 12748.</title>
        <authorList>
            <person name="Hosoyama A."/>
            <person name="Uohara A."/>
            <person name="Ohji S."/>
            <person name="Ichikawa N."/>
        </authorList>
    </citation>
    <scope>NUCLEOTIDE SEQUENCE [LARGE SCALE GENOMIC DNA]</scope>
    <source>
        <strain evidence="6 7">NBRC 12748</strain>
    </source>
</reference>
<dbReference type="InterPro" id="IPR008920">
    <property type="entry name" value="TF_FadR/GntR_C"/>
</dbReference>
<dbReference type="GO" id="GO:0003677">
    <property type="term" value="F:DNA binding"/>
    <property type="evidence" value="ECO:0007669"/>
    <property type="project" value="UniProtKB-KW"/>
</dbReference>
<name>A0A4Y3QR70_STRCI</name>
<dbReference type="InterPro" id="IPR011711">
    <property type="entry name" value="GntR_C"/>
</dbReference>
<evidence type="ECO:0000256" key="2">
    <source>
        <dbReference type="ARBA" id="ARBA00023125"/>
    </source>
</evidence>
<dbReference type="RefSeq" id="WP_212766894.1">
    <property type="nucleotide sequence ID" value="NZ_BJMM01000002.1"/>
</dbReference>
<dbReference type="EMBL" id="BJMM01000002">
    <property type="protein sequence ID" value="GEB47701.1"/>
    <property type="molecule type" value="Genomic_DNA"/>
</dbReference>
<keyword evidence="2" id="KW-0238">DNA-binding</keyword>
<dbReference type="InterPro" id="IPR036388">
    <property type="entry name" value="WH-like_DNA-bd_sf"/>
</dbReference>
<dbReference type="Pfam" id="PF07729">
    <property type="entry name" value="FCD"/>
    <property type="match status" value="1"/>
</dbReference>
<protein>
    <submittedName>
        <fullName evidence="6">GntR family transcriptional regulator</fullName>
    </submittedName>
</protein>
<proteinExistence type="predicted"/>
<dbReference type="GO" id="GO:0003700">
    <property type="term" value="F:DNA-binding transcription factor activity"/>
    <property type="evidence" value="ECO:0007669"/>
    <property type="project" value="InterPro"/>
</dbReference>
<dbReference type="SUPFAM" id="SSF48008">
    <property type="entry name" value="GntR ligand-binding domain-like"/>
    <property type="match status" value="2"/>
</dbReference>
<dbReference type="PROSITE" id="PS50949">
    <property type="entry name" value="HTH_GNTR"/>
    <property type="match status" value="1"/>
</dbReference>
<sequence length="282" mass="30112">MTVESSGEVSFEPVRPVRAYQRVAEQIEERILSGELPAGSRLPAERELVRQFDVGRSTIREALRVLQSSGLVRSRPGDPLGAEVLGVSPDNLSQALGRLTRSHLSGPAELVQFRMLLDAESYRLAARLHTEEDLARMTALADRMAGCADGEPHGGAQGDARGSGSGDRHGGTRGDAHAFSRADAEFHRVVAEASGNALLALCARAVHDAVVEVIEGKLAHARQAGDGADWMRRSVAHHREILAALAAGDGARAAALGRAALYESYAPQLPERDRARLRAALD</sequence>
<evidence type="ECO:0000256" key="3">
    <source>
        <dbReference type="ARBA" id="ARBA00023163"/>
    </source>
</evidence>
<feature type="compositionally biased region" description="Basic and acidic residues" evidence="4">
    <location>
        <begin position="166"/>
        <end position="176"/>
    </location>
</feature>
<keyword evidence="7" id="KW-1185">Reference proteome</keyword>
<dbReference type="SMART" id="SM00895">
    <property type="entry name" value="FCD"/>
    <property type="match status" value="1"/>
</dbReference>
<dbReference type="PRINTS" id="PR00035">
    <property type="entry name" value="HTHGNTR"/>
</dbReference>
<dbReference type="InterPro" id="IPR036390">
    <property type="entry name" value="WH_DNA-bd_sf"/>
</dbReference>
<keyword evidence="1" id="KW-0805">Transcription regulation</keyword>
<dbReference type="Gene3D" id="1.20.120.530">
    <property type="entry name" value="GntR ligand-binding domain-like"/>
    <property type="match status" value="1"/>
</dbReference>
<feature type="domain" description="HTH gntR-type" evidence="5">
    <location>
        <begin position="17"/>
        <end position="87"/>
    </location>
</feature>
<dbReference type="PANTHER" id="PTHR43537">
    <property type="entry name" value="TRANSCRIPTIONAL REGULATOR, GNTR FAMILY"/>
    <property type="match status" value="1"/>
</dbReference>
<evidence type="ECO:0000313" key="6">
    <source>
        <dbReference type="EMBL" id="GEB47701.1"/>
    </source>
</evidence>
<evidence type="ECO:0000256" key="4">
    <source>
        <dbReference type="SAM" id="MobiDB-lite"/>
    </source>
</evidence>
<dbReference type="PANTHER" id="PTHR43537:SF44">
    <property type="entry name" value="GNTR FAMILY REGULATORY PROTEIN"/>
    <property type="match status" value="1"/>
</dbReference>